<keyword evidence="2 3" id="KW-0040">ANK repeat</keyword>
<evidence type="ECO:0000313" key="5">
    <source>
        <dbReference type="Proteomes" id="UP000274822"/>
    </source>
</evidence>
<dbReference type="SUPFAM" id="SSF48403">
    <property type="entry name" value="Ankyrin repeat"/>
    <property type="match status" value="1"/>
</dbReference>
<reference evidence="4 5" key="1">
    <citation type="journal article" date="2018" name="New Phytol.">
        <title>Phylogenomics of Endogonaceae and evolution of mycorrhizas within Mucoromycota.</title>
        <authorList>
            <person name="Chang Y."/>
            <person name="Desiro A."/>
            <person name="Na H."/>
            <person name="Sandor L."/>
            <person name="Lipzen A."/>
            <person name="Clum A."/>
            <person name="Barry K."/>
            <person name="Grigoriev I.V."/>
            <person name="Martin F.M."/>
            <person name="Stajich J.E."/>
            <person name="Smith M.E."/>
            <person name="Bonito G."/>
            <person name="Spatafora J.W."/>
        </authorList>
    </citation>
    <scope>NUCLEOTIDE SEQUENCE [LARGE SCALE GENOMIC DNA]</scope>
    <source>
        <strain evidence="4 5">AD002</strain>
    </source>
</reference>
<dbReference type="SMART" id="SM00248">
    <property type="entry name" value="ANK"/>
    <property type="match status" value="4"/>
</dbReference>
<dbReference type="InterPro" id="IPR036770">
    <property type="entry name" value="Ankyrin_rpt-contain_sf"/>
</dbReference>
<proteinExistence type="predicted"/>
<dbReference type="AlphaFoldDB" id="A0A433PA31"/>
<dbReference type="Pfam" id="PF12796">
    <property type="entry name" value="Ank_2"/>
    <property type="match status" value="1"/>
</dbReference>
<dbReference type="PROSITE" id="PS50088">
    <property type="entry name" value="ANK_REPEAT"/>
    <property type="match status" value="3"/>
</dbReference>
<evidence type="ECO:0000256" key="1">
    <source>
        <dbReference type="ARBA" id="ARBA00022737"/>
    </source>
</evidence>
<dbReference type="Proteomes" id="UP000274822">
    <property type="component" value="Unassembled WGS sequence"/>
</dbReference>
<organism evidence="4 5">
    <name type="scientific">Jimgerdemannia flammicorona</name>
    <dbReference type="NCBI Taxonomy" id="994334"/>
    <lineage>
        <taxon>Eukaryota</taxon>
        <taxon>Fungi</taxon>
        <taxon>Fungi incertae sedis</taxon>
        <taxon>Mucoromycota</taxon>
        <taxon>Mucoromycotina</taxon>
        <taxon>Endogonomycetes</taxon>
        <taxon>Endogonales</taxon>
        <taxon>Endogonaceae</taxon>
        <taxon>Jimgerdemannia</taxon>
    </lineage>
</organism>
<evidence type="ECO:0000256" key="2">
    <source>
        <dbReference type="ARBA" id="ARBA00023043"/>
    </source>
</evidence>
<feature type="repeat" description="ANK" evidence="3">
    <location>
        <begin position="1"/>
        <end position="31"/>
    </location>
</feature>
<evidence type="ECO:0000313" key="4">
    <source>
        <dbReference type="EMBL" id="RUS14335.1"/>
    </source>
</evidence>
<keyword evidence="5" id="KW-1185">Reference proteome</keyword>
<dbReference type="Pfam" id="PF13637">
    <property type="entry name" value="Ank_4"/>
    <property type="match status" value="1"/>
</dbReference>
<gene>
    <name evidence="4" type="ORF">BC938DRAFT_477428</name>
</gene>
<dbReference type="Gene3D" id="1.25.40.20">
    <property type="entry name" value="Ankyrin repeat-containing domain"/>
    <property type="match status" value="2"/>
</dbReference>
<keyword evidence="1" id="KW-0677">Repeat</keyword>
<comment type="caution">
    <text evidence="4">The sequence shown here is derived from an EMBL/GenBank/DDBJ whole genome shotgun (WGS) entry which is preliminary data.</text>
</comment>
<feature type="repeat" description="ANK" evidence="3">
    <location>
        <begin position="66"/>
        <end position="99"/>
    </location>
</feature>
<sequence>MTPLHVAAKCGKAEVAAEIVKLNADRHATTGRKWTPMHCAAFNGHKDTLLEIAGVSGTDVNMRDEDGRTPLHLAADGGHTETVEMLVSIFNAEINAKDQKFFTPLSLAQMKGHKKVVKVLKQHGGVGRSVLDMLRP</sequence>
<dbReference type="PANTHER" id="PTHR24198:SF165">
    <property type="entry name" value="ANKYRIN REPEAT-CONTAINING PROTEIN-RELATED"/>
    <property type="match status" value="1"/>
</dbReference>
<dbReference type="PANTHER" id="PTHR24198">
    <property type="entry name" value="ANKYRIN REPEAT AND PROTEIN KINASE DOMAIN-CONTAINING PROTEIN"/>
    <property type="match status" value="1"/>
</dbReference>
<dbReference type="EMBL" id="RBNJ01027561">
    <property type="protein sequence ID" value="RUS14335.1"/>
    <property type="molecule type" value="Genomic_DNA"/>
</dbReference>
<feature type="repeat" description="ANK" evidence="3">
    <location>
        <begin position="32"/>
        <end position="65"/>
    </location>
</feature>
<name>A0A433PA31_9FUNG</name>
<accession>A0A433PA31</accession>
<protein>
    <submittedName>
        <fullName evidence="4">Ankyrin repeat protein</fullName>
    </submittedName>
</protein>
<evidence type="ECO:0000256" key="3">
    <source>
        <dbReference type="PROSITE-ProRule" id="PRU00023"/>
    </source>
</evidence>
<dbReference type="InterPro" id="IPR002110">
    <property type="entry name" value="Ankyrin_rpt"/>
</dbReference>
<dbReference type="PROSITE" id="PS50297">
    <property type="entry name" value="ANK_REP_REGION"/>
    <property type="match status" value="2"/>
</dbReference>